<keyword evidence="2" id="KW-0472">Membrane</keyword>
<protein>
    <submittedName>
        <fullName evidence="3">Uncharacterized protein</fullName>
    </submittedName>
</protein>
<dbReference type="AlphaFoldDB" id="A0A653EYD8"/>
<sequence>MSTRPGPNRTRTALAVAGLALLPVLCCALPLLIAAGALGVLGVVLVNPWMIGGAVLLLLVAVVWAARRAGGSTRDDSGCPPVPSVGHQADRTRQPSIRRTSLAIARSTELCLTSPPRPLVALRRAAC</sequence>
<proteinExistence type="predicted"/>
<organism evidence="3">
    <name type="scientific">Mycobacterium riyadhense</name>
    <dbReference type="NCBI Taxonomy" id="486698"/>
    <lineage>
        <taxon>Bacteria</taxon>
        <taxon>Bacillati</taxon>
        <taxon>Actinomycetota</taxon>
        <taxon>Actinomycetes</taxon>
        <taxon>Mycobacteriales</taxon>
        <taxon>Mycobacteriaceae</taxon>
        <taxon>Mycobacterium</taxon>
    </lineage>
</organism>
<feature type="region of interest" description="Disordered" evidence="1">
    <location>
        <begin position="70"/>
        <end position="96"/>
    </location>
</feature>
<evidence type="ECO:0000256" key="1">
    <source>
        <dbReference type="SAM" id="MobiDB-lite"/>
    </source>
</evidence>
<gene>
    <name evidence="3" type="ORF">BIN_B_04565</name>
</gene>
<feature type="transmembrane region" description="Helical" evidence="2">
    <location>
        <begin position="49"/>
        <end position="66"/>
    </location>
</feature>
<keyword evidence="2" id="KW-0812">Transmembrane</keyword>
<evidence type="ECO:0000256" key="2">
    <source>
        <dbReference type="SAM" id="Phobius"/>
    </source>
</evidence>
<keyword evidence="2" id="KW-1133">Transmembrane helix</keyword>
<accession>A0A653EYD8</accession>
<dbReference type="EMBL" id="LR589136">
    <property type="protein sequence ID" value="VTP02544.1"/>
    <property type="molecule type" value="Genomic_DNA"/>
</dbReference>
<name>A0A653EYD8_9MYCO</name>
<reference evidence="3" key="1">
    <citation type="submission" date="2019-05" db="EMBL/GenBank/DDBJ databases">
        <authorList>
            <person name="Naeem R."/>
            <person name="Antony C."/>
            <person name="Guan Q."/>
        </authorList>
    </citation>
    <scope>NUCLEOTIDE SEQUENCE</scope>
    <source>
        <strain evidence="3">2</strain>
    </source>
</reference>
<evidence type="ECO:0000313" key="3">
    <source>
        <dbReference type="EMBL" id="VTP02544.1"/>
    </source>
</evidence>